<dbReference type="InterPro" id="IPR036291">
    <property type="entry name" value="NAD(P)-bd_dom_sf"/>
</dbReference>
<dbReference type="InterPro" id="IPR002347">
    <property type="entry name" value="SDR_fam"/>
</dbReference>
<dbReference type="PANTHER" id="PTHR44656">
    <property type="entry name" value="DEHYDROGENASE/REDUCTASE SDR FAMILY MEMBER 12"/>
    <property type="match status" value="1"/>
</dbReference>
<sequence>MIVTGANSGMGLATVVALARHGIRVIMACRSRKRGEAALQDAVRQSGSQDIELMICDLGSA</sequence>
<accession>A0ABS7BWY4</accession>
<gene>
    <name evidence="1" type="ORF">K0U00_03515</name>
</gene>
<organism evidence="1 2">
    <name type="scientific">Paenibacillus sepulcri</name>
    <dbReference type="NCBI Taxonomy" id="359917"/>
    <lineage>
        <taxon>Bacteria</taxon>
        <taxon>Bacillati</taxon>
        <taxon>Bacillota</taxon>
        <taxon>Bacilli</taxon>
        <taxon>Bacillales</taxon>
        <taxon>Paenibacillaceae</taxon>
        <taxon>Paenibacillus</taxon>
    </lineage>
</organism>
<name>A0ABS7BWY4_9BACL</name>
<dbReference type="Gene3D" id="3.40.50.720">
    <property type="entry name" value="NAD(P)-binding Rossmann-like Domain"/>
    <property type="match status" value="1"/>
</dbReference>
<evidence type="ECO:0000313" key="1">
    <source>
        <dbReference type="EMBL" id="MBW7453107.1"/>
    </source>
</evidence>
<dbReference type="Proteomes" id="UP001519887">
    <property type="component" value="Unassembled WGS sequence"/>
</dbReference>
<protein>
    <submittedName>
        <fullName evidence="1">SDR family NAD(P)-dependent oxidoreductase</fullName>
    </submittedName>
</protein>
<dbReference type="Pfam" id="PF00106">
    <property type="entry name" value="adh_short"/>
    <property type="match status" value="1"/>
</dbReference>
<evidence type="ECO:0000313" key="2">
    <source>
        <dbReference type="Proteomes" id="UP001519887"/>
    </source>
</evidence>
<dbReference type="EMBL" id="JAHZIK010000042">
    <property type="protein sequence ID" value="MBW7453107.1"/>
    <property type="molecule type" value="Genomic_DNA"/>
</dbReference>
<feature type="non-terminal residue" evidence="1">
    <location>
        <position position="61"/>
    </location>
</feature>
<dbReference type="PANTHER" id="PTHR44656:SF7">
    <property type="entry name" value="DEHYDROGENASE_REDUCTASE SDR FAMILY MEMBER 12"/>
    <property type="match status" value="1"/>
</dbReference>
<proteinExistence type="predicted"/>
<reference evidence="1 2" key="1">
    <citation type="submission" date="2021-07" db="EMBL/GenBank/DDBJ databases">
        <title>Paenibacillus radiodurans sp. nov., isolated from the southeastern edge of Tengger Desert.</title>
        <authorList>
            <person name="Zhang G."/>
        </authorList>
    </citation>
    <scope>NUCLEOTIDE SEQUENCE [LARGE SCALE GENOMIC DNA]</scope>
    <source>
        <strain evidence="1 2">CCM 7311</strain>
    </source>
</reference>
<keyword evidence="2" id="KW-1185">Reference proteome</keyword>
<dbReference type="SUPFAM" id="SSF51735">
    <property type="entry name" value="NAD(P)-binding Rossmann-fold domains"/>
    <property type="match status" value="1"/>
</dbReference>
<dbReference type="InterPro" id="IPR052992">
    <property type="entry name" value="SDR_member_12"/>
</dbReference>
<comment type="caution">
    <text evidence="1">The sequence shown here is derived from an EMBL/GenBank/DDBJ whole genome shotgun (WGS) entry which is preliminary data.</text>
</comment>